<accession>A0ACC2QET3</accession>
<comment type="caution">
    <text evidence="1">The sequence shown here is derived from an EMBL/GenBank/DDBJ whole genome shotgun (WGS) entry which is preliminary data.</text>
</comment>
<evidence type="ECO:0000313" key="2">
    <source>
        <dbReference type="Proteomes" id="UP001231649"/>
    </source>
</evidence>
<keyword evidence="2" id="KW-1185">Reference proteome</keyword>
<organism evidence="1 2">
    <name type="scientific">Mythimna loreyi</name>
    <dbReference type="NCBI Taxonomy" id="667449"/>
    <lineage>
        <taxon>Eukaryota</taxon>
        <taxon>Metazoa</taxon>
        <taxon>Ecdysozoa</taxon>
        <taxon>Arthropoda</taxon>
        <taxon>Hexapoda</taxon>
        <taxon>Insecta</taxon>
        <taxon>Pterygota</taxon>
        <taxon>Neoptera</taxon>
        <taxon>Endopterygota</taxon>
        <taxon>Lepidoptera</taxon>
        <taxon>Glossata</taxon>
        <taxon>Ditrysia</taxon>
        <taxon>Noctuoidea</taxon>
        <taxon>Noctuidae</taxon>
        <taxon>Noctuinae</taxon>
        <taxon>Hadenini</taxon>
        <taxon>Mythimna</taxon>
    </lineage>
</organism>
<dbReference type="Proteomes" id="UP001231649">
    <property type="component" value="Chromosome 4"/>
</dbReference>
<evidence type="ECO:0000313" key="1">
    <source>
        <dbReference type="EMBL" id="KAJ8715883.1"/>
    </source>
</evidence>
<proteinExistence type="predicted"/>
<dbReference type="EMBL" id="CM056780">
    <property type="protein sequence ID" value="KAJ8715883.1"/>
    <property type="molecule type" value="Genomic_DNA"/>
</dbReference>
<protein>
    <submittedName>
        <fullName evidence="1">Uncharacterized protein</fullName>
    </submittedName>
</protein>
<reference evidence="1" key="1">
    <citation type="submission" date="2023-03" db="EMBL/GenBank/DDBJ databases">
        <title>Chromosome-level genomes of two armyworms, Mythimna separata and Mythimna loreyi, provide insights into the biosynthesis and reception of sex pheromones.</title>
        <authorList>
            <person name="Zhao H."/>
        </authorList>
    </citation>
    <scope>NUCLEOTIDE SEQUENCE</scope>
    <source>
        <strain evidence="1">BeijingLab</strain>
    </source>
</reference>
<name>A0ACC2QET3_9NEOP</name>
<gene>
    <name evidence="1" type="ORF">PYW08_013168</name>
</gene>
<sequence>MIKRCILFFILSLCVNSKRIDDIFNMDPDQIITSEVGEDFYEMRKRLDSLTVGNDTMSYKLSNQNDTNLNMNTTKGPDVSTTTTERIQAATQAPTTRKKIKYLNTTLREIKKRRVQLQLDKLLSTHRSVSDYLTDSDLDTLTRKVDQMIEENKINNNFPQETRRETYRDDDWPATYEAKTRYMNLMQHFTYITRYKLIYPQLLRKKYWENPQYRIGFLFALLRHLKNLQKWIFWKLTKHGDEIDGSIYFDLKMYERILRLDVDIKDCVLLIKKMEYHRNIQYNPKFYDYSLETYD</sequence>